<name>A0A2Z6NLQ0_TRISU</name>
<dbReference type="AlphaFoldDB" id="A0A2Z6NLQ0"/>
<protein>
    <submittedName>
        <fullName evidence="2">Uncharacterized protein</fullName>
    </submittedName>
</protein>
<organism evidence="2 3">
    <name type="scientific">Trifolium subterraneum</name>
    <name type="common">Subterranean clover</name>
    <dbReference type="NCBI Taxonomy" id="3900"/>
    <lineage>
        <taxon>Eukaryota</taxon>
        <taxon>Viridiplantae</taxon>
        <taxon>Streptophyta</taxon>
        <taxon>Embryophyta</taxon>
        <taxon>Tracheophyta</taxon>
        <taxon>Spermatophyta</taxon>
        <taxon>Magnoliopsida</taxon>
        <taxon>eudicotyledons</taxon>
        <taxon>Gunneridae</taxon>
        <taxon>Pentapetalae</taxon>
        <taxon>rosids</taxon>
        <taxon>fabids</taxon>
        <taxon>Fabales</taxon>
        <taxon>Fabaceae</taxon>
        <taxon>Papilionoideae</taxon>
        <taxon>50 kb inversion clade</taxon>
        <taxon>NPAAA clade</taxon>
        <taxon>Hologalegina</taxon>
        <taxon>IRL clade</taxon>
        <taxon>Trifolieae</taxon>
        <taxon>Trifolium</taxon>
    </lineage>
</organism>
<evidence type="ECO:0000313" key="3">
    <source>
        <dbReference type="Proteomes" id="UP000242715"/>
    </source>
</evidence>
<feature type="compositionally biased region" description="Low complexity" evidence="1">
    <location>
        <begin position="63"/>
        <end position="73"/>
    </location>
</feature>
<dbReference type="EMBL" id="DF973497">
    <property type="protein sequence ID" value="GAU32569.1"/>
    <property type="molecule type" value="Genomic_DNA"/>
</dbReference>
<sequence>MAANSVTLVGPPEIHNLKPTYADIVASTRATVTTTAAQMLAMGLTENNSPTFISTGRYNKGWKGNNNKYNNDNKGWRGKEKDSLMSEVTAARARAQKRTAHGLKEHKRIALAKKLVQSAIAGPEYQKLVVLD</sequence>
<gene>
    <name evidence="2" type="ORF">TSUD_218270</name>
</gene>
<feature type="region of interest" description="Disordered" evidence="1">
    <location>
        <begin position="63"/>
        <end position="103"/>
    </location>
</feature>
<evidence type="ECO:0000256" key="1">
    <source>
        <dbReference type="SAM" id="MobiDB-lite"/>
    </source>
</evidence>
<feature type="compositionally biased region" description="Basic residues" evidence="1">
    <location>
        <begin position="94"/>
        <end position="103"/>
    </location>
</feature>
<proteinExistence type="predicted"/>
<accession>A0A2Z6NLQ0</accession>
<reference evidence="3" key="1">
    <citation type="journal article" date="2017" name="Front. Plant Sci.">
        <title>Climate Clever Clovers: New Paradigm to Reduce the Environmental Footprint of Ruminants by Breeding Low Methanogenic Forages Utilizing Haplotype Variation.</title>
        <authorList>
            <person name="Kaur P."/>
            <person name="Appels R."/>
            <person name="Bayer P.E."/>
            <person name="Keeble-Gagnere G."/>
            <person name="Wang J."/>
            <person name="Hirakawa H."/>
            <person name="Shirasawa K."/>
            <person name="Vercoe P."/>
            <person name="Stefanova K."/>
            <person name="Durmic Z."/>
            <person name="Nichols P."/>
            <person name="Revell C."/>
            <person name="Isobe S.N."/>
            <person name="Edwards D."/>
            <person name="Erskine W."/>
        </authorList>
    </citation>
    <scope>NUCLEOTIDE SEQUENCE [LARGE SCALE GENOMIC DNA]</scope>
    <source>
        <strain evidence="3">cv. Daliak</strain>
    </source>
</reference>
<dbReference type="Proteomes" id="UP000242715">
    <property type="component" value="Unassembled WGS sequence"/>
</dbReference>
<feature type="compositionally biased region" description="Basic and acidic residues" evidence="1">
    <location>
        <begin position="74"/>
        <end position="84"/>
    </location>
</feature>
<evidence type="ECO:0000313" key="2">
    <source>
        <dbReference type="EMBL" id="GAU32569.1"/>
    </source>
</evidence>
<keyword evidence="3" id="KW-1185">Reference proteome</keyword>